<reference evidence="1 2" key="1">
    <citation type="journal article" date="2013" name="Genome Announc.">
        <title>Draft Genome Sequence of Indibacter alkaliphilus Strain LW1T, Isolated from Lonar Lake, a Haloalkaline Lake in the Buldana District of Maharashtra, India.</title>
        <authorList>
            <person name="Singh A."/>
            <person name="Kumar Jangir P."/>
            <person name="Sharma R."/>
            <person name="Singh A."/>
            <person name="Kumar Pinnaka A."/>
            <person name="Shivaji S."/>
        </authorList>
    </citation>
    <scope>NUCLEOTIDE SEQUENCE [LARGE SCALE GENOMIC DNA]</scope>
    <source>
        <strain evidence="2">CCUG 57479 / KCTC 22604 / LW1</strain>
    </source>
</reference>
<dbReference type="EMBL" id="ALWO02000031">
    <property type="protein sequence ID" value="EOZ96921.1"/>
    <property type="molecule type" value="Genomic_DNA"/>
</dbReference>
<keyword evidence="2" id="KW-1185">Reference proteome</keyword>
<organism evidence="1 2">
    <name type="scientific">Indibacter alkaliphilus (strain CCUG 57479 / KCTC 22604 / LW1)</name>
    <dbReference type="NCBI Taxonomy" id="1189612"/>
    <lineage>
        <taxon>Bacteria</taxon>
        <taxon>Pseudomonadati</taxon>
        <taxon>Bacteroidota</taxon>
        <taxon>Cytophagia</taxon>
        <taxon>Cytophagales</taxon>
        <taxon>Cyclobacteriaceae</taxon>
    </lineage>
</organism>
<dbReference type="STRING" id="1189612.A33Q_1839"/>
<evidence type="ECO:0000313" key="1">
    <source>
        <dbReference type="EMBL" id="EOZ96921.1"/>
    </source>
</evidence>
<protein>
    <submittedName>
        <fullName evidence="1">Uncharacterized protein</fullName>
    </submittedName>
</protein>
<dbReference type="Proteomes" id="UP000006073">
    <property type="component" value="Unassembled WGS sequence"/>
</dbReference>
<name>S2DXR0_INDAL</name>
<evidence type="ECO:0000313" key="2">
    <source>
        <dbReference type="Proteomes" id="UP000006073"/>
    </source>
</evidence>
<accession>S2DXR0</accession>
<comment type="caution">
    <text evidence="1">The sequence shown here is derived from an EMBL/GenBank/DDBJ whole genome shotgun (WGS) entry which is preliminary data.</text>
</comment>
<gene>
    <name evidence="1" type="ORF">A33Q_1839</name>
</gene>
<proteinExistence type="predicted"/>
<sequence>MLPTGNPSGILLPFFFTPTFPACQVLKLHDTFMIVLNIVRTIALAGNPTAL</sequence>
<dbReference type="AlphaFoldDB" id="S2DXR0"/>